<dbReference type="EMBL" id="JAYMYQ010000005">
    <property type="protein sequence ID" value="KAK7329645.1"/>
    <property type="molecule type" value="Genomic_DNA"/>
</dbReference>
<evidence type="ECO:0000256" key="5">
    <source>
        <dbReference type="PROSITE-ProRule" id="PRU00455"/>
    </source>
</evidence>
<gene>
    <name evidence="8" type="ORF">VNO77_23817</name>
</gene>
<dbReference type="SUPFAM" id="SSF49599">
    <property type="entry name" value="TRAF domain-like"/>
    <property type="match status" value="1"/>
</dbReference>
<feature type="compositionally biased region" description="Acidic residues" evidence="6">
    <location>
        <begin position="52"/>
        <end position="63"/>
    </location>
</feature>
<dbReference type="InterPro" id="IPR044286">
    <property type="entry name" value="SINL_plant"/>
</dbReference>
<evidence type="ECO:0000256" key="6">
    <source>
        <dbReference type="SAM" id="MobiDB-lite"/>
    </source>
</evidence>
<reference evidence="8 9" key="1">
    <citation type="submission" date="2024-01" db="EMBL/GenBank/DDBJ databases">
        <title>The genomes of 5 underutilized Papilionoideae crops provide insights into root nodulation and disease resistanc.</title>
        <authorList>
            <person name="Jiang F."/>
        </authorList>
    </citation>
    <scope>NUCLEOTIDE SEQUENCE [LARGE SCALE GENOMIC DNA]</scope>
    <source>
        <strain evidence="8">LVBAO_FW01</strain>
        <tissue evidence="8">Leaves</tissue>
    </source>
</reference>
<dbReference type="Pfam" id="PF21361">
    <property type="entry name" value="Sina_ZnF"/>
    <property type="match status" value="1"/>
</dbReference>
<dbReference type="Gene3D" id="3.30.40.10">
    <property type="entry name" value="Zinc/RING finger domain, C3HC4 (zinc finger)"/>
    <property type="match status" value="1"/>
</dbReference>
<feature type="region of interest" description="Disordered" evidence="6">
    <location>
        <begin position="1"/>
        <end position="20"/>
    </location>
</feature>
<evidence type="ECO:0000256" key="4">
    <source>
        <dbReference type="ARBA" id="ARBA00024004"/>
    </source>
</evidence>
<dbReference type="GO" id="GO:0008270">
    <property type="term" value="F:zinc ion binding"/>
    <property type="evidence" value="ECO:0007669"/>
    <property type="project" value="UniProtKB-KW"/>
</dbReference>
<organism evidence="8 9">
    <name type="scientific">Canavalia gladiata</name>
    <name type="common">Sword bean</name>
    <name type="synonym">Dolichos gladiatus</name>
    <dbReference type="NCBI Taxonomy" id="3824"/>
    <lineage>
        <taxon>Eukaryota</taxon>
        <taxon>Viridiplantae</taxon>
        <taxon>Streptophyta</taxon>
        <taxon>Embryophyta</taxon>
        <taxon>Tracheophyta</taxon>
        <taxon>Spermatophyta</taxon>
        <taxon>Magnoliopsida</taxon>
        <taxon>eudicotyledons</taxon>
        <taxon>Gunneridae</taxon>
        <taxon>Pentapetalae</taxon>
        <taxon>rosids</taxon>
        <taxon>fabids</taxon>
        <taxon>Fabales</taxon>
        <taxon>Fabaceae</taxon>
        <taxon>Papilionoideae</taxon>
        <taxon>50 kb inversion clade</taxon>
        <taxon>NPAAA clade</taxon>
        <taxon>indigoferoid/millettioid clade</taxon>
        <taxon>Phaseoleae</taxon>
        <taxon>Canavalia</taxon>
    </lineage>
</organism>
<evidence type="ECO:0000313" key="8">
    <source>
        <dbReference type="EMBL" id="KAK7329645.1"/>
    </source>
</evidence>
<sequence>MAKSDQRKEEEKKREKGKHEFKNFYEEDIQSLNNNYYDYGYDYNCNNDEENVVEEEDEHDDEGISSIPKSNVNGEDLNSYATDASSDRFITVRLSNPNVFDCCVCSQQLTIPVFECGNGHAACSTCSADYETICRICFSPIGTYRCAAIENVLECIEKPCQNVNYGCPEILNYNERNEHDNECIYAPCFCPYPACNFAAPSNDLYFHFSHKHVDVAVPFSYDEFVTVFLWPSCFDPIALQEKSDSTLFILNSNVENLGCVVSLSCFAPNCSQLRYHYSMCVSSNNKGCGLMLHDLANNIQSCTAGNPSSGFLVIPFDYFGYSEPLRLQICIKDKCDPIYSAE</sequence>
<evidence type="ECO:0000313" key="9">
    <source>
        <dbReference type="Proteomes" id="UP001367508"/>
    </source>
</evidence>
<name>A0AAN9Q9A6_CANGL</name>
<dbReference type="PROSITE" id="PS51081">
    <property type="entry name" value="ZF_SIAH"/>
    <property type="match status" value="1"/>
</dbReference>
<evidence type="ECO:0000256" key="3">
    <source>
        <dbReference type="ARBA" id="ARBA00022833"/>
    </source>
</evidence>
<evidence type="ECO:0000259" key="7">
    <source>
        <dbReference type="PROSITE" id="PS51081"/>
    </source>
</evidence>
<keyword evidence="1" id="KW-0479">Metal-binding</keyword>
<feature type="region of interest" description="Disordered" evidence="6">
    <location>
        <begin position="52"/>
        <end position="71"/>
    </location>
</feature>
<evidence type="ECO:0000256" key="2">
    <source>
        <dbReference type="ARBA" id="ARBA00022771"/>
    </source>
</evidence>
<dbReference type="Proteomes" id="UP001367508">
    <property type="component" value="Unassembled WGS sequence"/>
</dbReference>
<dbReference type="AlphaFoldDB" id="A0AAN9Q9A6"/>
<accession>A0AAN9Q9A6</accession>
<dbReference type="InterPro" id="IPR013010">
    <property type="entry name" value="Znf_SIAH"/>
</dbReference>
<proteinExistence type="predicted"/>
<keyword evidence="3" id="KW-0862">Zinc</keyword>
<feature type="domain" description="SIAH-type" evidence="7">
    <location>
        <begin position="155"/>
        <end position="213"/>
    </location>
</feature>
<comment type="function">
    <text evidence="4">E3 ubiquitin-protein ligase that mediates ubiquitination and subsequent proteasomal degradation of target proteins. E3 ubiquitin ligases accept ubiquitin from an E2 ubiquitin-conjugating enzyme in the form of a thioester and then directly transfers the ubiquitin to targeted substrates. It probably triggers the ubiquitin-mediated degradation of different substrates.</text>
</comment>
<protein>
    <recommendedName>
        <fullName evidence="7">SIAH-type domain-containing protein</fullName>
    </recommendedName>
</protein>
<dbReference type="InterPro" id="IPR013083">
    <property type="entry name" value="Znf_RING/FYVE/PHD"/>
</dbReference>
<dbReference type="PANTHER" id="PTHR46632">
    <property type="entry name" value="E3 UBIQUITIN-PROTEIN LIGASE SINA-LIKE 4"/>
    <property type="match status" value="1"/>
</dbReference>
<keyword evidence="9" id="KW-1185">Reference proteome</keyword>
<evidence type="ECO:0000256" key="1">
    <source>
        <dbReference type="ARBA" id="ARBA00022723"/>
    </source>
</evidence>
<comment type="caution">
    <text evidence="8">The sequence shown here is derived from an EMBL/GenBank/DDBJ whole genome shotgun (WGS) entry which is preliminary data.</text>
</comment>
<keyword evidence="2 5" id="KW-0863">Zinc-finger</keyword>
<dbReference type="PANTHER" id="PTHR46632:SF16">
    <property type="entry name" value="E3 UBIQUITIN-PROTEIN LIGASE SINA-LIKE 10"/>
    <property type="match status" value="1"/>
</dbReference>